<feature type="domain" description="6-phosphogluconate dehydrogenase NADP-binding" evidence="3">
    <location>
        <begin position="4"/>
        <end position="157"/>
    </location>
</feature>
<feature type="domain" description="3-hydroxyisobutyrate dehydrogenase-like NAD-binding" evidence="4">
    <location>
        <begin position="161"/>
        <end position="271"/>
    </location>
</feature>
<dbReference type="PANTHER" id="PTHR22981:SF7">
    <property type="entry name" value="3-HYDROXYISOBUTYRATE DEHYDROGENASE, MITOCHONDRIAL"/>
    <property type="match status" value="1"/>
</dbReference>
<dbReference type="STRING" id="157910.SAMN05445850_7690"/>
<dbReference type="GO" id="GO:0016616">
    <property type="term" value="F:oxidoreductase activity, acting on the CH-OH group of donors, NAD or NADP as acceptor"/>
    <property type="evidence" value="ECO:0007669"/>
    <property type="project" value="TreeGrafter"/>
</dbReference>
<dbReference type="RefSeq" id="WP_090812229.1">
    <property type="nucleotide sequence ID" value="NZ_FNKX01000004.1"/>
</dbReference>
<evidence type="ECO:0000256" key="1">
    <source>
        <dbReference type="ARBA" id="ARBA00023002"/>
    </source>
</evidence>
<dbReference type="SUPFAM" id="SSF48179">
    <property type="entry name" value="6-phosphogluconate dehydrogenase C-terminal domain-like"/>
    <property type="match status" value="1"/>
</dbReference>
<dbReference type="InterPro" id="IPR029154">
    <property type="entry name" value="HIBADH-like_NADP-bd"/>
</dbReference>
<dbReference type="PANTHER" id="PTHR22981">
    <property type="entry name" value="3-HYDROXYISOBUTYRATE DEHYDROGENASE-RELATED"/>
    <property type="match status" value="1"/>
</dbReference>
<gene>
    <name evidence="5" type="ORF">SAMN05445850_7690</name>
</gene>
<dbReference type="SUPFAM" id="SSF51735">
    <property type="entry name" value="NAD(P)-binding Rossmann-fold domains"/>
    <property type="match status" value="1"/>
</dbReference>
<proteinExistence type="predicted"/>
<accession>A0A1H1KGX1</accession>
<dbReference type="AlphaFoldDB" id="A0A1H1KGX1"/>
<evidence type="ECO:0000259" key="3">
    <source>
        <dbReference type="Pfam" id="PF03446"/>
    </source>
</evidence>
<reference evidence="6" key="1">
    <citation type="submission" date="2016-10" db="EMBL/GenBank/DDBJ databases">
        <authorList>
            <person name="Varghese N."/>
            <person name="Submissions S."/>
        </authorList>
    </citation>
    <scope>NUCLEOTIDE SEQUENCE [LARGE SCALE GENOMIC DNA]</scope>
    <source>
        <strain evidence="6">DUS833</strain>
    </source>
</reference>
<keyword evidence="6" id="KW-1185">Reference proteome</keyword>
<evidence type="ECO:0000256" key="2">
    <source>
        <dbReference type="ARBA" id="ARBA00023027"/>
    </source>
</evidence>
<protein>
    <submittedName>
        <fullName evidence="5">3-hydroxyisobutyrate dehydrogenase</fullName>
    </submittedName>
</protein>
<dbReference type="InterPro" id="IPR006115">
    <property type="entry name" value="6PGDH_NADP-bd"/>
</dbReference>
<dbReference type="InterPro" id="IPR013328">
    <property type="entry name" value="6PGD_dom2"/>
</dbReference>
<dbReference type="PIRSF" id="PIRSF000103">
    <property type="entry name" value="HIBADH"/>
    <property type="match status" value="1"/>
</dbReference>
<dbReference type="EMBL" id="FNKX01000004">
    <property type="protein sequence ID" value="SDR61332.1"/>
    <property type="molecule type" value="Genomic_DNA"/>
</dbReference>
<dbReference type="GO" id="GO:0050661">
    <property type="term" value="F:NADP binding"/>
    <property type="evidence" value="ECO:0007669"/>
    <property type="project" value="InterPro"/>
</dbReference>
<dbReference type="InterPro" id="IPR015815">
    <property type="entry name" value="HIBADH-related"/>
</dbReference>
<name>A0A1H1KGX1_9BURK</name>
<dbReference type="Pfam" id="PF14833">
    <property type="entry name" value="NAD_binding_11"/>
    <property type="match status" value="1"/>
</dbReference>
<dbReference type="Gene3D" id="3.40.50.720">
    <property type="entry name" value="NAD(P)-binding Rossmann-like Domain"/>
    <property type="match status" value="1"/>
</dbReference>
<evidence type="ECO:0000313" key="6">
    <source>
        <dbReference type="Proteomes" id="UP000199365"/>
    </source>
</evidence>
<dbReference type="Proteomes" id="UP000199365">
    <property type="component" value="Unassembled WGS sequence"/>
</dbReference>
<dbReference type="GO" id="GO:0051287">
    <property type="term" value="F:NAD binding"/>
    <property type="evidence" value="ECO:0007669"/>
    <property type="project" value="InterPro"/>
</dbReference>
<keyword evidence="2" id="KW-0520">NAD</keyword>
<dbReference type="Pfam" id="PF03446">
    <property type="entry name" value="NAD_binding_2"/>
    <property type="match status" value="1"/>
</dbReference>
<evidence type="ECO:0000259" key="4">
    <source>
        <dbReference type="Pfam" id="PF14833"/>
    </source>
</evidence>
<dbReference type="InterPro" id="IPR008927">
    <property type="entry name" value="6-PGluconate_DH-like_C_sf"/>
</dbReference>
<evidence type="ECO:0000313" key="5">
    <source>
        <dbReference type="EMBL" id="SDR61332.1"/>
    </source>
</evidence>
<dbReference type="InterPro" id="IPR036291">
    <property type="entry name" value="NAD(P)-bd_dom_sf"/>
</dbReference>
<sequence length="293" mass="30241">MTTIGLAGSGETASFVARQLARSHSVRILDTDNGSLHCDGAEQVNNATSLAKGADIIVLCSGSDEVREAMLRRPDWLEAGTADKRILIDMGQGDPDDTRSLAKQLSEVGITLVDAPLHTEDTAAVSEASAIFFGGSATVLDSVRSILEAVCPKVIPCGDAGSGHAMRLVVAAIAACNRLITYECAAMGARNGLTIADMAIVLNKSSGYNSASARVLPALAANERTANVTLGSWANDLTKASVVAMRYGAPMLIATMARSTLDAASNRLGESVTVDRLAGIWEIDSGLPAPGAG</sequence>
<keyword evidence="1" id="KW-0560">Oxidoreductase</keyword>
<dbReference type="Gene3D" id="1.10.1040.10">
    <property type="entry name" value="N-(1-d-carboxylethyl)-l-norvaline Dehydrogenase, domain 2"/>
    <property type="match status" value="1"/>
</dbReference>
<organism evidence="5 6">
    <name type="scientific">Paraburkholderia tuberum</name>
    <dbReference type="NCBI Taxonomy" id="157910"/>
    <lineage>
        <taxon>Bacteria</taxon>
        <taxon>Pseudomonadati</taxon>
        <taxon>Pseudomonadota</taxon>
        <taxon>Betaproteobacteria</taxon>
        <taxon>Burkholderiales</taxon>
        <taxon>Burkholderiaceae</taxon>
        <taxon>Paraburkholderia</taxon>
    </lineage>
</organism>